<dbReference type="EMBL" id="JAAIJR010000218">
    <property type="protein sequence ID" value="NEX23500.1"/>
    <property type="molecule type" value="Genomic_DNA"/>
</dbReference>
<evidence type="ECO:0000256" key="1">
    <source>
        <dbReference type="SAM" id="MobiDB-lite"/>
    </source>
</evidence>
<comment type="caution">
    <text evidence="2">The sequence shown here is derived from an EMBL/GenBank/DDBJ whole genome shotgun (WGS) entry which is preliminary data.</text>
</comment>
<name>A0A6P1E127_9GAMM</name>
<protein>
    <recommendedName>
        <fullName evidence="4">TubC N-terminal docking domain-containing protein</fullName>
    </recommendedName>
</protein>
<feature type="compositionally biased region" description="Basic and acidic residues" evidence="1">
    <location>
        <begin position="64"/>
        <end position="74"/>
    </location>
</feature>
<dbReference type="InterPro" id="IPR044894">
    <property type="entry name" value="TubC_N_sf"/>
</dbReference>
<gene>
    <name evidence="2" type="ORF">G3480_24995</name>
</gene>
<sequence>MDATAFLRELTQYGYAVSRAGDRLLVSPKSRVNERLRARLRTYKPALLALLADASEPPSSVEADTDRSLPRRSDPPPLSEEEHEAILEAIAERAAIREMEGSQSRSFAEREARAAMRVYRVLLETTPGRAHWATLILPGCNQAEATTHARRRWRSSRILALVTKELDEGDLR</sequence>
<evidence type="ECO:0000313" key="3">
    <source>
        <dbReference type="Proteomes" id="UP000471640"/>
    </source>
</evidence>
<reference evidence="2 3" key="2">
    <citation type="submission" date="2020-02" db="EMBL/GenBank/DDBJ databases">
        <title>Genome sequences of Thiorhodococcus mannitoliphagus and Thiorhodococcus minor, purple sulfur photosynthetic bacteria in the gammaproteobacterial family, Chromatiaceae.</title>
        <authorList>
            <person name="Aviles F.A."/>
            <person name="Meyer T.E."/>
            <person name="Kyndt J.A."/>
        </authorList>
    </citation>
    <scope>NUCLEOTIDE SEQUENCE [LARGE SCALE GENOMIC DNA]</scope>
    <source>
        <strain evidence="2 3">DSM 18266</strain>
    </source>
</reference>
<dbReference type="RefSeq" id="WP_164656930.1">
    <property type="nucleotide sequence ID" value="NZ_JAAIJR010000218.1"/>
</dbReference>
<proteinExistence type="predicted"/>
<evidence type="ECO:0000313" key="2">
    <source>
        <dbReference type="EMBL" id="NEX23500.1"/>
    </source>
</evidence>
<evidence type="ECO:0008006" key="4">
    <source>
        <dbReference type="Google" id="ProtNLM"/>
    </source>
</evidence>
<feature type="region of interest" description="Disordered" evidence="1">
    <location>
        <begin position="55"/>
        <end position="81"/>
    </location>
</feature>
<dbReference type="AlphaFoldDB" id="A0A6P1E127"/>
<dbReference type="Proteomes" id="UP000471640">
    <property type="component" value="Unassembled WGS sequence"/>
</dbReference>
<reference evidence="3" key="1">
    <citation type="journal article" date="2020" name="Microbiol. Resour. Announc.">
        <title>Draft Genome Sequences of Thiorhodococcus mannitoliphagus and Thiorhodococcus minor, Purple Sulfur Photosynthetic Bacteria in the Gammaproteobacterial Family Chromatiaceae.</title>
        <authorList>
            <person name="Aviles F.A."/>
            <person name="Meyer T.E."/>
            <person name="Kyndt J.A."/>
        </authorList>
    </citation>
    <scope>NUCLEOTIDE SEQUENCE [LARGE SCALE GENOMIC DNA]</scope>
    <source>
        <strain evidence="3">DSM 18266</strain>
    </source>
</reference>
<accession>A0A6P1E127</accession>
<organism evidence="2 3">
    <name type="scientific">Thiorhodococcus mannitoliphagus</name>
    <dbReference type="NCBI Taxonomy" id="329406"/>
    <lineage>
        <taxon>Bacteria</taxon>
        <taxon>Pseudomonadati</taxon>
        <taxon>Pseudomonadota</taxon>
        <taxon>Gammaproteobacteria</taxon>
        <taxon>Chromatiales</taxon>
        <taxon>Chromatiaceae</taxon>
        <taxon>Thiorhodococcus</taxon>
    </lineage>
</organism>
<keyword evidence="3" id="KW-1185">Reference proteome</keyword>
<dbReference type="Gene3D" id="1.10.10.1830">
    <property type="entry name" value="Non-ribosomal peptide synthase, adenylation domain"/>
    <property type="match status" value="1"/>
</dbReference>